<evidence type="ECO:0000259" key="3">
    <source>
        <dbReference type="PROSITE" id="PS50977"/>
    </source>
</evidence>
<dbReference type="PROSITE" id="PS50977">
    <property type="entry name" value="HTH_TETR_2"/>
    <property type="match status" value="1"/>
</dbReference>
<sequence>MSTKFVQKRDASMQLILQVGLDLFAENGYSPTTIRMIAEKAGISLGLLYNYFKSKEEVLRAIFQKNIRDIQADWRNSKESDQGITLNRFIRQFFKNVKNNNHFWILFYDLRLSGTTALVVTNEVKEIESVLQKILENCLVEAEIAFPGLEAKLLLASLDGVAQHFLLQNSFPVNDVVHLLLMKYPQPNAK</sequence>
<dbReference type="OrthoDB" id="9789566at2"/>
<dbReference type="GO" id="GO:0003677">
    <property type="term" value="F:DNA binding"/>
    <property type="evidence" value="ECO:0007669"/>
    <property type="project" value="UniProtKB-UniRule"/>
</dbReference>
<dbReference type="PANTHER" id="PTHR43479:SF11">
    <property type="entry name" value="ACREF_ENVCD OPERON REPRESSOR-RELATED"/>
    <property type="match status" value="1"/>
</dbReference>
<feature type="DNA-binding region" description="H-T-H motif" evidence="2">
    <location>
        <begin position="33"/>
        <end position="52"/>
    </location>
</feature>
<dbReference type="EMBL" id="QASA01000001">
    <property type="protein sequence ID" value="RDC63085.1"/>
    <property type="molecule type" value="Genomic_DNA"/>
</dbReference>
<evidence type="ECO:0000313" key="5">
    <source>
        <dbReference type="Proteomes" id="UP000253919"/>
    </source>
</evidence>
<accession>A0A369QHM9</accession>
<protein>
    <submittedName>
        <fullName evidence="4">HTH-type transcriptional repressor FatR</fullName>
    </submittedName>
</protein>
<dbReference type="PANTHER" id="PTHR43479">
    <property type="entry name" value="ACREF/ENVCD OPERON REPRESSOR-RELATED"/>
    <property type="match status" value="1"/>
</dbReference>
<dbReference type="RefSeq" id="WP_115372440.1">
    <property type="nucleotide sequence ID" value="NZ_QASA01000001.1"/>
</dbReference>
<feature type="domain" description="HTH tetR-type" evidence="3">
    <location>
        <begin position="10"/>
        <end position="70"/>
    </location>
</feature>
<dbReference type="Proteomes" id="UP000253919">
    <property type="component" value="Unassembled WGS sequence"/>
</dbReference>
<keyword evidence="1 2" id="KW-0238">DNA-binding</keyword>
<evidence type="ECO:0000313" key="4">
    <source>
        <dbReference type="EMBL" id="RDC63085.1"/>
    </source>
</evidence>
<gene>
    <name evidence="4" type="ORF">AHMF7616_01685</name>
</gene>
<dbReference type="SUPFAM" id="SSF46689">
    <property type="entry name" value="Homeodomain-like"/>
    <property type="match status" value="1"/>
</dbReference>
<organism evidence="4 5">
    <name type="scientific">Adhaeribacter pallidiroseus</name>
    <dbReference type="NCBI Taxonomy" id="2072847"/>
    <lineage>
        <taxon>Bacteria</taxon>
        <taxon>Pseudomonadati</taxon>
        <taxon>Bacteroidota</taxon>
        <taxon>Cytophagia</taxon>
        <taxon>Cytophagales</taxon>
        <taxon>Hymenobacteraceae</taxon>
        <taxon>Adhaeribacter</taxon>
    </lineage>
</organism>
<dbReference type="InterPro" id="IPR001647">
    <property type="entry name" value="HTH_TetR"/>
</dbReference>
<name>A0A369QHM9_9BACT</name>
<comment type="caution">
    <text evidence="4">The sequence shown here is derived from an EMBL/GenBank/DDBJ whole genome shotgun (WGS) entry which is preliminary data.</text>
</comment>
<keyword evidence="5" id="KW-1185">Reference proteome</keyword>
<reference evidence="4 5" key="1">
    <citation type="submission" date="2018-04" db="EMBL/GenBank/DDBJ databases">
        <title>Adhaeribacter sp. HMF7616 genome sequencing and assembly.</title>
        <authorList>
            <person name="Kang H."/>
            <person name="Kang J."/>
            <person name="Cha I."/>
            <person name="Kim H."/>
            <person name="Joh K."/>
        </authorList>
    </citation>
    <scope>NUCLEOTIDE SEQUENCE [LARGE SCALE GENOMIC DNA]</scope>
    <source>
        <strain evidence="4 5">HMF7616</strain>
    </source>
</reference>
<dbReference type="InterPro" id="IPR050624">
    <property type="entry name" value="HTH-type_Tx_Regulator"/>
</dbReference>
<dbReference type="Pfam" id="PF00440">
    <property type="entry name" value="TetR_N"/>
    <property type="match status" value="1"/>
</dbReference>
<dbReference type="PRINTS" id="PR00455">
    <property type="entry name" value="HTHTETR"/>
</dbReference>
<evidence type="ECO:0000256" key="2">
    <source>
        <dbReference type="PROSITE-ProRule" id="PRU00335"/>
    </source>
</evidence>
<dbReference type="AlphaFoldDB" id="A0A369QHM9"/>
<dbReference type="InterPro" id="IPR009057">
    <property type="entry name" value="Homeodomain-like_sf"/>
</dbReference>
<proteinExistence type="predicted"/>
<dbReference type="PROSITE" id="PS01081">
    <property type="entry name" value="HTH_TETR_1"/>
    <property type="match status" value="1"/>
</dbReference>
<evidence type="ECO:0000256" key="1">
    <source>
        <dbReference type="ARBA" id="ARBA00023125"/>
    </source>
</evidence>
<dbReference type="InterPro" id="IPR023772">
    <property type="entry name" value="DNA-bd_HTH_TetR-type_CS"/>
</dbReference>
<dbReference type="Gene3D" id="1.10.357.10">
    <property type="entry name" value="Tetracycline Repressor, domain 2"/>
    <property type="match status" value="1"/>
</dbReference>